<dbReference type="Pfam" id="PF04191">
    <property type="entry name" value="PEMT"/>
    <property type="match status" value="1"/>
</dbReference>
<name>A0ABT6XHV1_9GAMM</name>
<keyword evidence="6" id="KW-0489">Methyltransferase</keyword>
<keyword evidence="6" id="KW-0808">Transferase</keyword>
<accession>A0ABT6XHV1</accession>
<keyword evidence="4 5" id="KW-0472">Membrane</keyword>
<evidence type="ECO:0000313" key="7">
    <source>
        <dbReference type="Proteomes" id="UP001321580"/>
    </source>
</evidence>
<comment type="subcellular location">
    <subcellularLocation>
        <location evidence="1">Endomembrane system</location>
        <topology evidence="1">Multi-pass membrane protein</topology>
    </subcellularLocation>
</comment>
<protein>
    <submittedName>
        <fullName evidence="6">Isoprenylcysteine carboxylmethyltransferase family protein</fullName>
        <ecNumber evidence="6">2.1.1.100</ecNumber>
        <ecNumber evidence="6">2.1.1.334</ecNumber>
    </submittedName>
</protein>
<dbReference type="Gene3D" id="1.20.120.1630">
    <property type="match status" value="1"/>
</dbReference>
<evidence type="ECO:0000256" key="2">
    <source>
        <dbReference type="ARBA" id="ARBA00022692"/>
    </source>
</evidence>
<sequence>MWLAAERFPSLTFPFPGRSLFAIAVAGIGIAIALSGVAAFRSVRTTVDPTAPESSSTLVTRGIYRLTRNPMYLGFLLILVALGVQLSNVVAVALTPLFILYLDTFQIGPEERVLTQRFGDVYRQYLRATRRWL</sequence>
<dbReference type="EMBL" id="JASGBI010000001">
    <property type="protein sequence ID" value="MDI9239360.1"/>
    <property type="molecule type" value="Genomic_DNA"/>
</dbReference>
<keyword evidence="3 5" id="KW-1133">Transmembrane helix</keyword>
<gene>
    <name evidence="6" type="ORF">QLQ15_10645</name>
</gene>
<dbReference type="RefSeq" id="WP_283212755.1">
    <property type="nucleotide sequence ID" value="NZ_JASGBI010000001.1"/>
</dbReference>
<dbReference type="Proteomes" id="UP001321580">
    <property type="component" value="Unassembled WGS sequence"/>
</dbReference>
<comment type="caution">
    <text evidence="6">The sequence shown here is derived from an EMBL/GenBank/DDBJ whole genome shotgun (WGS) entry which is preliminary data.</text>
</comment>
<evidence type="ECO:0000256" key="4">
    <source>
        <dbReference type="ARBA" id="ARBA00023136"/>
    </source>
</evidence>
<evidence type="ECO:0000256" key="5">
    <source>
        <dbReference type="SAM" id="Phobius"/>
    </source>
</evidence>
<reference evidence="6 7" key="1">
    <citation type="submission" date="2023-05" db="EMBL/GenBank/DDBJ databases">
        <title>Lysobacter sp. strain LF1 Genome sequencing and assembly.</title>
        <authorList>
            <person name="Jung Y."/>
        </authorList>
    </citation>
    <scope>NUCLEOTIDE SEQUENCE [LARGE SCALE GENOMIC DNA]</scope>
    <source>
        <strain evidence="6 7">LF1</strain>
    </source>
</reference>
<evidence type="ECO:0000256" key="1">
    <source>
        <dbReference type="ARBA" id="ARBA00004127"/>
    </source>
</evidence>
<feature type="transmembrane region" description="Helical" evidence="5">
    <location>
        <begin position="20"/>
        <end position="40"/>
    </location>
</feature>
<dbReference type="EC" id="2.1.1.334" evidence="6"/>
<evidence type="ECO:0000313" key="6">
    <source>
        <dbReference type="EMBL" id="MDI9239360.1"/>
    </source>
</evidence>
<keyword evidence="7" id="KW-1185">Reference proteome</keyword>
<dbReference type="GO" id="GO:0032259">
    <property type="term" value="P:methylation"/>
    <property type="evidence" value="ECO:0007669"/>
    <property type="project" value="UniProtKB-KW"/>
</dbReference>
<dbReference type="EC" id="2.1.1.100" evidence="6"/>
<dbReference type="InterPro" id="IPR007318">
    <property type="entry name" value="Phopholipid_MeTrfase"/>
</dbReference>
<organism evidence="6 7">
    <name type="scientific">Lysobacter stagni</name>
    <dbReference type="NCBI Taxonomy" id="3045172"/>
    <lineage>
        <taxon>Bacteria</taxon>
        <taxon>Pseudomonadati</taxon>
        <taxon>Pseudomonadota</taxon>
        <taxon>Gammaproteobacteria</taxon>
        <taxon>Lysobacterales</taxon>
        <taxon>Lysobacteraceae</taxon>
        <taxon>Lysobacter</taxon>
    </lineage>
</organism>
<dbReference type="PANTHER" id="PTHR12714:SF24">
    <property type="entry name" value="SLR1182 PROTEIN"/>
    <property type="match status" value="1"/>
</dbReference>
<evidence type="ECO:0000256" key="3">
    <source>
        <dbReference type="ARBA" id="ARBA00022989"/>
    </source>
</evidence>
<dbReference type="GO" id="GO:0004671">
    <property type="term" value="F:protein C-terminal S-isoprenylcysteine carboxyl O-methyltransferase activity"/>
    <property type="evidence" value="ECO:0007669"/>
    <property type="project" value="UniProtKB-EC"/>
</dbReference>
<proteinExistence type="predicted"/>
<keyword evidence="2 5" id="KW-0812">Transmembrane</keyword>
<feature type="transmembrane region" description="Helical" evidence="5">
    <location>
        <begin position="71"/>
        <end position="102"/>
    </location>
</feature>
<dbReference type="PANTHER" id="PTHR12714">
    <property type="entry name" value="PROTEIN-S ISOPRENYLCYSTEINE O-METHYLTRANSFERASE"/>
    <property type="match status" value="1"/>
</dbReference>